<proteinExistence type="predicted"/>
<evidence type="ECO:0000313" key="8">
    <source>
        <dbReference type="Proteomes" id="UP000789595"/>
    </source>
</evidence>
<dbReference type="GO" id="GO:0005737">
    <property type="term" value="C:cytoplasm"/>
    <property type="evidence" value="ECO:0007669"/>
    <property type="project" value="TreeGrafter"/>
</dbReference>
<evidence type="ECO:0000313" key="7">
    <source>
        <dbReference type="EMBL" id="CAH0376183.1"/>
    </source>
</evidence>
<name>A0A8J2SMY1_9STRA</name>
<dbReference type="OrthoDB" id="7042322at2759"/>
<evidence type="ECO:0000256" key="4">
    <source>
        <dbReference type="ARBA" id="ARBA00022898"/>
    </source>
</evidence>
<sequence>MATRPAALAAAAGVAVGVVVGAALSALWRRRKRAAEQVNESTIRLMTRVAIESGAVNLSQGFPNEPPPREMACAAAGALLCGASADSAAAAAATLEATGPRAEETDALNQYSFPYGAPELRRAVAKYYAQRFPGAFAYDADENITIVAGATEGFAACIRALAEPGDVIAFFEPCHELYPSQLALFGMLPRAVTLTAHETDWSFDAAELEAALRGARLFLFNDPHNPTGHRFSSAERRLIVKLCRKHGVLIVTDEIYEWILYGSDIDVHEPLAVLDPENVVIVSSISKTARATGWRIGWVVASAPRTQRIRAVHDQLVACVATPLQIGVARLLEMDKARFADLRGEYQTKRDVLGAALSKAGFDLGPEPKGAYYWFVGYKGVPQLQSLDPLAAAMIMTREYGVACVPGDNFYVSARRTDAAHGQRYLRFAFCRSLGVLQAAGERLAAMSV</sequence>
<keyword evidence="8" id="KW-1185">Reference proteome</keyword>
<evidence type="ECO:0000256" key="5">
    <source>
        <dbReference type="SAM" id="Phobius"/>
    </source>
</evidence>
<accession>A0A8J2SMY1</accession>
<feature type="domain" description="Aminotransferase class I/classII large" evidence="6">
    <location>
        <begin position="88"/>
        <end position="423"/>
    </location>
</feature>
<dbReference type="PANTHER" id="PTHR43807:SF20">
    <property type="entry name" value="FI04487P"/>
    <property type="match status" value="1"/>
</dbReference>
<evidence type="ECO:0000256" key="2">
    <source>
        <dbReference type="ARBA" id="ARBA00022576"/>
    </source>
</evidence>
<dbReference type="InterPro" id="IPR051326">
    <property type="entry name" value="Kynurenine-oxoglutarate_AT"/>
</dbReference>
<dbReference type="GO" id="GO:0016212">
    <property type="term" value="F:kynurenine-oxoglutarate transaminase activity"/>
    <property type="evidence" value="ECO:0007669"/>
    <property type="project" value="TreeGrafter"/>
</dbReference>
<keyword evidence="4" id="KW-0663">Pyridoxal phosphate</keyword>
<dbReference type="Gene3D" id="3.40.640.10">
    <property type="entry name" value="Type I PLP-dependent aspartate aminotransferase-like (Major domain)"/>
    <property type="match status" value="1"/>
</dbReference>
<keyword evidence="5" id="KW-0812">Transmembrane</keyword>
<dbReference type="InterPro" id="IPR004839">
    <property type="entry name" value="Aminotransferase_I/II_large"/>
</dbReference>
<keyword evidence="3" id="KW-0808">Transferase</keyword>
<evidence type="ECO:0000256" key="1">
    <source>
        <dbReference type="ARBA" id="ARBA00001933"/>
    </source>
</evidence>
<keyword evidence="5" id="KW-0472">Membrane</keyword>
<comment type="cofactor">
    <cofactor evidence="1">
        <name>pyridoxal 5'-phosphate</name>
        <dbReference type="ChEBI" id="CHEBI:597326"/>
    </cofactor>
</comment>
<gene>
    <name evidence="7" type="ORF">PECAL_5P07480</name>
</gene>
<dbReference type="PANTHER" id="PTHR43807">
    <property type="entry name" value="FI04487P"/>
    <property type="match status" value="1"/>
</dbReference>
<feature type="transmembrane region" description="Helical" evidence="5">
    <location>
        <begin position="6"/>
        <end position="28"/>
    </location>
</feature>
<dbReference type="EMBL" id="CAKKNE010000005">
    <property type="protein sequence ID" value="CAH0376183.1"/>
    <property type="molecule type" value="Genomic_DNA"/>
</dbReference>
<dbReference type="Proteomes" id="UP000789595">
    <property type="component" value="Unassembled WGS sequence"/>
</dbReference>
<dbReference type="InterPro" id="IPR015421">
    <property type="entry name" value="PyrdxlP-dep_Trfase_major"/>
</dbReference>
<dbReference type="Pfam" id="PF00155">
    <property type="entry name" value="Aminotran_1_2"/>
    <property type="match status" value="1"/>
</dbReference>
<reference evidence="7" key="1">
    <citation type="submission" date="2021-11" db="EMBL/GenBank/DDBJ databases">
        <authorList>
            <consortium name="Genoscope - CEA"/>
            <person name="William W."/>
        </authorList>
    </citation>
    <scope>NUCLEOTIDE SEQUENCE</scope>
</reference>
<dbReference type="AlphaFoldDB" id="A0A8J2SMY1"/>
<comment type="caution">
    <text evidence="7">The sequence shown here is derived from an EMBL/GenBank/DDBJ whole genome shotgun (WGS) entry which is preliminary data.</text>
</comment>
<evidence type="ECO:0000256" key="3">
    <source>
        <dbReference type="ARBA" id="ARBA00022679"/>
    </source>
</evidence>
<dbReference type="SUPFAM" id="SSF53383">
    <property type="entry name" value="PLP-dependent transferases"/>
    <property type="match status" value="1"/>
</dbReference>
<dbReference type="GO" id="GO:0030170">
    <property type="term" value="F:pyridoxal phosphate binding"/>
    <property type="evidence" value="ECO:0007669"/>
    <property type="project" value="InterPro"/>
</dbReference>
<dbReference type="CDD" id="cd00609">
    <property type="entry name" value="AAT_like"/>
    <property type="match status" value="1"/>
</dbReference>
<keyword evidence="5" id="KW-1133">Transmembrane helix</keyword>
<dbReference type="InterPro" id="IPR015424">
    <property type="entry name" value="PyrdxlP-dep_Trfase"/>
</dbReference>
<keyword evidence="2" id="KW-0032">Aminotransferase</keyword>
<dbReference type="InterPro" id="IPR015422">
    <property type="entry name" value="PyrdxlP-dep_Trfase_small"/>
</dbReference>
<protein>
    <recommendedName>
        <fullName evidence="6">Aminotransferase class I/classII large domain-containing protein</fullName>
    </recommendedName>
</protein>
<evidence type="ECO:0000259" key="6">
    <source>
        <dbReference type="Pfam" id="PF00155"/>
    </source>
</evidence>
<dbReference type="Gene3D" id="3.90.1150.10">
    <property type="entry name" value="Aspartate Aminotransferase, domain 1"/>
    <property type="match status" value="1"/>
</dbReference>
<organism evidence="7 8">
    <name type="scientific">Pelagomonas calceolata</name>
    <dbReference type="NCBI Taxonomy" id="35677"/>
    <lineage>
        <taxon>Eukaryota</taxon>
        <taxon>Sar</taxon>
        <taxon>Stramenopiles</taxon>
        <taxon>Ochrophyta</taxon>
        <taxon>Pelagophyceae</taxon>
        <taxon>Pelagomonadales</taxon>
        <taxon>Pelagomonadaceae</taxon>
        <taxon>Pelagomonas</taxon>
    </lineage>
</organism>